<evidence type="ECO:0000313" key="3">
    <source>
        <dbReference type="Proteomes" id="UP001174136"/>
    </source>
</evidence>
<protein>
    <submittedName>
        <fullName evidence="2">Uncharacterized protein</fullName>
    </submittedName>
</protein>
<evidence type="ECO:0000256" key="1">
    <source>
        <dbReference type="SAM" id="MobiDB-lite"/>
    </source>
</evidence>
<feature type="compositionally biased region" description="Polar residues" evidence="1">
    <location>
        <begin position="43"/>
        <end position="52"/>
    </location>
</feature>
<keyword evidence="3" id="KW-1185">Reference proteome</keyword>
<evidence type="ECO:0000313" key="2">
    <source>
        <dbReference type="EMBL" id="KAK0134130.1"/>
    </source>
</evidence>
<comment type="caution">
    <text evidence="2">The sequence shown here is derived from an EMBL/GenBank/DDBJ whole genome shotgun (WGS) entry which is preliminary data.</text>
</comment>
<dbReference type="Proteomes" id="UP001174136">
    <property type="component" value="Unassembled WGS sequence"/>
</dbReference>
<sequence>MEVPRRKLQKHLEPARPLRRFNVDQASRIDNMDPDHEKHNDSSSRVQTFESAPSTQVDSGLLLVWRWDMKQQFVG</sequence>
<name>A0AA47M5R3_MERPO</name>
<feature type="region of interest" description="Disordered" evidence="1">
    <location>
        <begin position="1"/>
        <end position="52"/>
    </location>
</feature>
<gene>
    <name evidence="2" type="ORF">N1851_030317</name>
</gene>
<proteinExistence type="predicted"/>
<reference evidence="2" key="1">
    <citation type="journal article" date="2023" name="Front. Mar. Sci.">
        <title>A new Merluccius polli reference genome to investigate the effects of global change in West African waters.</title>
        <authorList>
            <person name="Mateo J.L."/>
            <person name="Blanco-Fernandez C."/>
            <person name="Garcia-Vazquez E."/>
            <person name="Machado-Schiaffino G."/>
        </authorList>
    </citation>
    <scope>NUCLEOTIDE SEQUENCE</scope>
    <source>
        <strain evidence="2">C29</strain>
        <tissue evidence="2">Fin</tissue>
    </source>
</reference>
<dbReference type="EMBL" id="JAOPHQ010005738">
    <property type="protein sequence ID" value="KAK0134130.1"/>
    <property type="molecule type" value="Genomic_DNA"/>
</dbReference>
<organism evidence="2 3">
    <name type="scientific">Merluccius polli</name>
    <name type="common">Benguela hake</name>
    <name type="synonym">Merluccius cadenati</name>
    <dbReference type="NCBI Taxonomy" id="89951"/>
    <lineage>
        <taxon>Eukaryota</taxon>
        <taxon>Metazoa</taxon>
        <taxon>Chordata</taxon>
        <taxon>Craniata</taxon>
        <taxon>Vertebrata</taxon>
        <taxon>Euteleostomi</taxon>
        <taxon>Actinopterygii</taxon>
        <taxon>Neopterygii</taxon>
        <taxon>Teleostei</taxon>
        <taxon>Neoteleostei</taxon>
        <taxon>Acanthomorphata</taxon>
        <taxon>Zeiogadaria</taxon>
        <taxon>Gadariae</taxon>
        <taxon>Gadiformes</taxon>
        <taxon>Gadoidei</taxon>
        <taxon>Merlucciidae</taxon>
        <taxon>Merluccius</taxon>
    </lineage>
</organism>
<feature type="compositionally biased region" description="Basic and acidic residues" evidence="1">
    <location>
        <begin position="30"/>
        <end position="42"/>
    </location>
</feature>
<accession>A0AA47M5R3</accession>
<dbReference type="AlphaFoldDB" id="A0AA47M5R3"/>